<dbReference type="EMBL" id="JAULSJ010000031">
    <property type="protein sequence ID" value="MDO3426554.1"/>
    <property type="molecule type" value="Genomic_DNA"/>
</dbReference>
<reference evidence="1" key="1">
    <citation type="submission" date="2023-07" db="EMBL/GenBank/DDBJ databases">
        <title>AMR profile of multidrug- resistance Chryseobacterium gambrini related strain.</title>
        <authorList>
            <person name="Kirdat K."/>
            <person name="Bhatt A."/>
            <person name="Kuyare S."/>
            <person name="Yadav A."/>
        </authorList>
    </citation>
    <scope>NUCLEOTIDE SEQUENCE</scope>
    <source>
        <strain evidence="1">APV-1</strain>
    </source>
</reference>
<protein>
    <submittedName>
        <fullName evidence="1">Uncharacterized protein</fullName>
    </submittedName>
</protein>
<organism evidence="1 2">
    <name type="scientific">Chryseobacterium urinae</name>
    <dbReference type="NCBI Taxonomy" id="3058400"/>
    <lineage>
        <taxon>Bacteria</taxon>
        <taxon>Pseudomonadati</taxon>
        <taxon>Bacteroidota</taxon>
        <taxon>Flavobacteriia</taxon>
        <taxon>Flavobacteriales</taxon>
        <taxon>Weeksellaceae</taxon>
        <taxon>Chryseobacterium group</taxon>
        <taxon>Chryseobacterium</taxon>
    </lineage>
</organism>
<gene>
    <name evidence="1" type="ORF">QWT87_16860</name>
</gene>
<keyword evidence="2" id="KW-1185">Reference proteome</keyword>
<comment type="caution">
    <text evidence="1">The sequence shown here is derived from an EMBL/GenBank/DDBJ whole genome shotgun (WGS) entry which is preliminary data.</text>
</comment>
<evidence type="ECO:0000313" key="2">
    <source>
        <dbReference type="Proteomes" id="UP001168128"/>
    </source>
</evidence>
<dbReference type="RefSeq" id="WP_302717420.1">
    <property type="nucleotide sequence ID" value="NZ_JAULSJ010000031.1"/>
</dbReference>
<name>A0ABT8U658_9FLAO</name>
<accession>A0ABT8U658</accession>
<evidence type="ECO:0000313" key="1">
    <source>
        <dbReference type="EMBL" id="MDO3426554.1"/>
    </source>
</evidence>
<proteinExistence type="predicted"/>
<dbReference type="Proteomes" id="UP001168128">
    <property type="component" value="Unassembled WGS sequence"/>
</dbReference>
<sequence length="226" mass="25503">MYIKQEEYLPLAKDLIASFSRDLLLFAEEDHNYTQAYKNAFQSKITEVEQREASNTALVQQKQATQALYLLGEDLKKPLKSLRIRIERAGIPTNLTTQILTDIKKRNFEGVGSKLTDLISLVNAHLTLLQDKGMKSTIPQDLQDFQLAIAAKADEQTQFMKKVAGIIGTQKELYDGLYKYISEICEDGKLIFEGQQKADEYIIKRMLAKLHVDKVKSGEGKESAGA</sequence>